<feature type="domain" description="PH" evidence="1">
    <location>
        <begin position="5"/>
        <end position="116"/>
    </location>
</feature>
<dbReference type="AlphaFoldDB" id="A0AA35TR81"/>
<dbReference type="Proteomes" id="UP001174909">
    <property type="component" value="Unassembled WGS sequence"/>
</dbReference>
<accession>A0AA35TR81</accession>
<name>A0AA35TR81_GEOBA</name>
<dbReference type="Gene3D" id="2.30.29.30">
    <property type="entry name" value="Pleckstrin-homology domain (PH domain)/Phosphotyrosine-binding domain (PTB)"/>
    <property type="match status" value="1"/>
</dbReference>
<evidence type="ECO:0000313" key="3">
    <source>
        <dbReference type="Proteomes" id="UP001174909"/>
    </source>
</evidence>
<sequence length="136" mass="15602">MAYPEHFRGWLLKWTNYIKGYQKRWFVLSNGLLSYYRAQEEMAHTCRGTVNLTAAFIDDIDSTNFVITNGPQGATEAIATEVEGYNEEVHLDPTLKENLSLFRLTADAMVKASEGYLQQARSVEKRWRRTCRASAT</sequence>
<reference evidence="2" key="1">
    <citation type="submission" date="2023-03" db="EMBL/GenBank/DDBJ databases">
        <authorList>
            <person name="Steffen K."/>
            <person name="Cardenas P."/>
        </authorList>
    </citation>
    <scope>NUCLEOTIDE SEQUENCE</scope>
</reference>
<dbReference type="Pfam" id="PF00169">
    <property type="entry name" value="PH"/>
    <property type="match status" value="1"/>
</dbReference>
<proteinExistence type="predicted"/>
<evidence type="ECO:0000259" key="1">
    <source>
        <dbReference type="SMART" id="SM00233"/>
    </source>
</evidence>
<dbReference type="SUPFAM" id="SSF50729">
    <property type="entry name" value="PH domain-like"/>
    <property type="match status" value="1"/>
</dbReference>
<evidence type="ECO:0000313" key="2">
    <source>
        <dbReference type="EMBL" id="CAI8052261.1"/>
    </source>
</evidence>
<protein>
    <submittedName>
        <fullName evidence="2">Oxysterol-binding protein 2</fullName>
    </submittedName>
</protein>
<gene>
    <name evidence="2" type="ORF">GBAR_LOCUS28593</name>
</gene>
<dbReference type="InterPro" id="IPR011993">
    <property type="entry name" value="PH-like_dom_sf"/>
</dbReference>
<organism evidence="2 3">
    <name type="scientific">Geodia barretti</name>
    <name type="common">Barrett's horny sponge</name>
    <dbReference type="NCBI Taxonomy" id="519541"/>
    <lineage>
        <taxon>Eukaryota</taxon>
        <taxon>Metazoa</taxon>
        <taxon>Porifera</taxon>
        <taxon>Demospongiae</taxon>
        <taxon>Heteroscleromorpha</taxon>
        <taxon>Tetractinellida</taxon>
        <taxon>Astrophorina</taxon>
        <taxon>Geodiidae</taxon>
        <taxon>Geodia</taxon>
    </lineage>
</organism>
<dbReference type="SMART" id="SM00233">
    <property type="entry name" value="PH"/>
    <property type="match status" value="1"/>
</dbReference>
<keyword evidence="3" id="KW-1185">Reference proteome</keyword>
<comment type="caution">
    <text evidence="2">The sequence shown here is derived from an EMBL/GenBank/DDBJ whole genome shotgun (WGS) entry which is preliminary data.</text>
</comment>
<dbReference type="InterPro" id="IPR001849">
    <property type="entry name" value="PH_domain"/>
</dbReference>
<dbReference type="EMBL" id="CASHTH010003997">
    <property type="protein sequence ID" value="CAI8052261.1"/>
    <property type="molecule type" value="Genomic_DNA"/>
</dbReference>